<keyword evidence="5" id="KW-1185">Reference proteome</keyword>
<feature type="transmembrane region" description="Helical" evidence="2">
    <location>
        <begin position="79"/>
        <end position="97"/>
    </location>
</feature>
<dbReference type="SMART" id="SM00835">
    <property type="entry name" value="Cupin_1"/>
    <property type="match status" value="2"/>
</dbReference>
<keyword evidence="2" id="KW-1133">Transmembrane helix</keyword>
<gene>
    <name evidence="4" type="ORF">NE237_005458</name>
</gene>
<dbReference type="InterPro" id="IPR011051">
    <property type="entry name" value="RmlC_Cupin_sf"/>
</dbReference>
<feature type="domain" description="Cupin type-1" evidence="3">
    <location>
        <begin position="374"/>
        <end position="523"/>
    </location>
</feature>
<feature type="region of interest" description="Disordered" evidence="1">
    <location>
        <begin position="45"/>
        <end position="65"/>
    </location>
</feature>
<dbReference type="OrthoDB" id="2019862at2759"/>
<dbReference type="Pfam" id="PF00190">
    <property type="entry name" value="Cupin_1"/>
    <property type="match status" value="2"/>
</dbReference>
<evidence type="ECO:0000313" key="4">
    <source>
        <dbReference type="EMBL" id="KAJ4972359.1"/>
    </source>
</evidence>
<dbReference type="SUPFAM" id="SSF51182">
    <property type="entry name" value="RmlC-like cupins"/>
    <property type="match status" value="1"/>
</dbReference>
<reference evidence="4" key="1">
    <citation type="journal article" date="2023" name="Plant J.">
        <title>The genome of the king protea, Protea cynaroides.</title>
        <authorList>
            <person name="Chang J."/>
            <person name="Duong T.A."/>
            <person name="Schoeman C."/>
            <person name="Ma X."/>
            <person name="Roodt D."/>
            <person name="Barker N."/>
            <person name="Li Z."/>
            <person name="Van de Peer Y."/>
            <person name="Mizrachi E."/>
        </authorList>
    </citation>
    <scope>NUCLEOTIDE SEQUENCE</scope>
    <source>
        <tissue evidence="4">Young leaves</tissue>
    </source>
</reference>
<dbReference type="CDD" id="cd02244">
    <property type="entry name" value="cupin_7S_vicilin-like_N"/>
    <property type="match status" value="1"/>
</dbReference>
<feature type="domain" description="Cupin type-1" evidence="3">
    <location>
        <begin position="119"/>
        <end position="283"/>
    </location>
</feature>
<evidence type="ECO:0000256" key="1">
    <source>
        <dbReference type="SAM" id="MobiDB-lite"/>
    </source>
</evidence>
<accession>A0A9Q0QUM8</accession>
<keyword evidence="2" id="KW-0812">Transmembrane</keyword>
<evidence type="ECO:0000256" key="2">
    <source>
        <dbReference type="SAM" id="Phobius"/>
    </source>
</evidence>
<organism evidence="4 5">
    <name type="scientific">Protea cynaroides</name>
    <dbReference type="NCBI Taxonomy" id="273540"/>
    <lineage>
        <taxon>Eukaryota</taxon>
        <taxon>Viridiplantae</taxon>
        <taxon>Streptophyta</taxon>
        <taxon>Embryophyta</taxon>
        <taxon>Tracheophyta</taxon>
        <taxon>Spermatophyta</taxon>
        <taxon>Magnoliopsida</taxon>
        <taxon>Proteales</taxon>
        <taxon>Proteaceae</taxon>
        <taxon>Protea</taxon>
    </lineage>
</organism>
<name>A0A9Q0QUM8_9MAGN</name>
<sequence>MVDRLHEGHVSLPLHSTFFINSTSPVSRLKNTTFQVGSVITVPRAEKDRERERERETERDREREKQSVIAQMARMKQGATLLMLLIVIFSVPMAMGYDEEEEEGREGDRGGGGERRDMFMLQHSKQVVKTEAGEMRVVRGSGGKGMMNPMHVGFINMEPKSLFLPQYIDSNLILFVRRGEMKVGWIYKYELVERQLRMGDIYRIPAGSAFYLLNKGENQRLQIICSIDKFENNGRGPYKFETIGQGPFQSSFIGGGRNPTSVLAGFDNMIARTALNITSSELEDIMTRQKAGPILYLRDEQQPSKWASFMQLKQRERLGELMGMEEEEEEEDEEESAQEKEEKQEGTWTWTWRKLLKSVMGKQKNNERKCTEPYNLYDKEPDFQNSYGWSVAVDKHEIPPLRHSDIGIYLVNLTAGSMLAPHLNPRATEYGIVLGGRGSLQVVFPNGSLAMNAKVEKGDVYAVPRYFPFCQIASQSGPMELFGFTTSAGTSRPQFLVGANSIFQAMMGPELATAFDMSEERLEKLINAQRESIILPTLPPFPPEEEEQTEKPYRYGPNGRRGSIIRSFEADMVMGFD</sequence>
<evidence type="ECO:0000313" key="5">
    <source>
        <dbReference type="Proteomes" id="UP001141806"/>
    </source>
</evidence>
<keyword evidence="2" id="KW-0472">Membrane</keyword>
<dbReference type="CDD" id="cd02245">
    <property type="entry name" value="cupin_7S_vicilin-like_C"/>
    <property type="match status" value="1"/>
</dbReference>
<comment type="caution">
    <text evidence="4">The sequence shown here is derived from an EMBL/GenBank/DDBJ whole genome shotgun (WGS) entry which is preliminary data.</text>
</comment>
<dbReference type="Gene3D" id="2.60.120.10">
    <property type="entry name" value="Jelly Rolls"/>
    <property type="match status" value="2"/>
</dbReference>
<proteinExistence type="predicted"/>
<feature type="region of interest" description="Disordered" evidence="1">
    <location>
        <begin position="323"/>
        <end position="346"/>
    </location>
</feature>
<dbReference type="InterPro" id="IPR050253">
    <property type="entry name" value="Seed_Storage-Functional"/>
</dbReference>
<feature type="compositionally biased region" description="Acidic residues" evidence="1">
    <location>
        <begin position="323"/>
        <end position="336"/>
    </location>
</feature>
<dbReference type="PANTHER" id="PTHR31189:SF2">
    <property type="entry name" value="RMLC-LIKE CUPINS SUPERFAMILY PROTEIN"/>
    <property type="match status" value="1"/>
</dbReference>
<dbReference type="Proteomes" id="UP001141806">
    <property type="component" value="Unassembled WGS sequence"/>
</dbReference>
<protein>
    <recommendedName>
        <fullName evidence="3">Cupin type-1 domain-containing protein</fullName>
    </recommendedName>
</protein>
<evidence type="ECO:0000259" key="3">
    <source>
        <dbReference type="SMART" id="SM00835"/>
    </source>
</evidence>
<dbReference type="PANTHER" id="PTHR31189">
    <property type="entry name" value="OS03G0336100 PROTEIN-RELATED"/>
    <property type="match status" value="1"/>
</dbReference>
<feature type="region of interest" description="Disordered" evidence="1">
    <location>
        <begin position="536"/>
        <end position="558"/>
    </location>
</feature>
<dbReference type="InterPro" id="IPR014710">
    <property type="entry name" value="RmlC-like_jellyroll"/>
</dbReference>
<dbReference type="InterPro" id="IPR006045">
    <property type="entry name" value="Cupin_1"/>
</dbReference>
<dbReference type="EMBL" id="JAMYWD010000005">
    <property type="protein sequence ID" value="KAJ4972359.1"/>
    <property type="molecule type" value="Genomic_DNA"/>
</dbReference>
<dbReference type="AlphaFoldDB" id="A0A9Q0QUM8"/>